<proteinExistence type="predicted"/>
<dbReference type="EMBL" id="GL629794">
    <property type="protein sequence ID" value="EFX01254.1"/>
    <property type="molecule type" value="Genomic_DNA"/>
</dbReference>
<dbReference type="eggNOG" id="KOG1211">
    <property type="taxonomic scope" value="Eukaryota"/>
</dbReference>
<organism evidence="3">
    <name type="scientific">Grosmannia clavigera (strain kw1407 / UAMH 11150)</name>
    <name type="common">Blue stain fungus</name>
    <name type="synonym">Graphiocladiella clavigera</name>
    <dbReference type="NCBI Taxonomy" id="655863"/>
    <lineage>
        <taxon>Eukaryota</taxon>
        <taxon>Fungi</taxon>
        <taxon>Dikarya</taxon>
        <taxon>Ascomycota</taxon>
        <taxon>Pezizomycotina</taxon>
        <taxon>Sordariomycetes</taxon>
        <taxon>Sordariomycetidae</taxon>
        <taxon>Ophiostomatales</taxon>
        <taxon>Ophiostomataceae</taxon>
        <taxon>Leptographium</taxon>
    </lineage>
</organism>
<dbReference type="RefSeq" id="XP_014170736.1">
    <property type="nucleotide sequence ID" value="XM_014315261.1"/>
</dbReference>
<dbReference type="HOGENOM" id="CLU_009600_18_1_1"/>
<dbReference type="InterPro" id="IPR036928">
    <property type="entry name" value="AS_sf"/>
</dbReference>
<keyword evidence="3" id="KW-1185">Reference proteome</keyword>
<dbReference type="Gene3D" id="3.90.1300.10">
    <property type="entry name" value="Amidase signature (AS) domain"/>
    <property type="match status" value="1"/>
</dbReference>
<dbReference type="AlphaFoldDB" id="F0XMT6"/>
<dbReference type="Pfam" id="PF01425">
    <property type="entry name" value="Amidase"/>
    <property type="match status" value="1"/>
</dbReference>
<dbReference type="PANTHER" id="PTHR11895:SF171">
    <property type="entry name" value="AMIDASE DOMAIN-CONTAINING PROTEIN"/>
    <property type="match status" value="1"/>
</dbReference>
<dbReference type="Proteomes" id="UP000007796">
    <property type="component" value="Unassembled WGS sequence"/>
</dbReference>
<dbReference type="OrthoDB" id="1879366at2759"/>
<dbReference type="GO" id="GO:0003824">
    <property type="term" value="F:catalytic activity"/>
    <property type="evidence" value="ECO:0007669"/>
    <property type="project" value="InterPro"/>
</dbReference>
<feature type="domain" description="Amidase" evidence="1">
    <location>
        <begin position="100"/>
        <end position="547"/>
    </location>
</feature>
<sequence>MSIVVIPGAVEPTLTDADYAGLLAAVGVHDAPQQDQDDYRAVLKSFLAVMAKVDDGPDYTPPSLMPQPADRAFSVPLVEENPFNAWSHRCAIAAPTTAASNVRLQGRSLAVKDNIAVAGLPTTIGTSPFLFADDGRWDLAPVDATAVVRLLAAGVVVRGTSTCEAWCASPLSYTSYSGPVHNPRLHGHTAGGSSSGSAALVAAHSLLGDATATTTVPLAIGTDQAGSVRIPASYNGIYGLKPTFGLVPYTGAASMSPMIDHLGPLAGSLEDIAALLQVMAGYDGLDPRMTPESPLREHVKPYGDLLAAFRTSTAAVPAKPLRVGILRQGFEVPGLTDAVRDTVLKAARSSFAAAGAEVVDVSVPMHADGAVIWNAATRPSMATWLLQGRCSGHLSYLSPHIHPTPARWPADQATYDHLHANNPAAVNILLSQAASQRLLPPGLEAKAHRLVFALRAAYDDALATVDVLVTPCAPDVAKPLPLDLAHMSVRDKMAYAVGTTNNTSPFNVTGHPALNVPCGFAAHAARPDVPLPVGMQLVGRRFEDDQLILAAALFERGRAKLGTTCD</sequence>
<protein>
    <submittedName>
        <fullName evidence="2">Amidase</fullName>
    </submittedName>
</protein>
<evidence type="ECO:0000259" key="1">
    <source>
        <dbReference type="Pfam" id="PF01425"/>
    </source>
</evidence>
<dbReference type="STRING" id="655863.F0XMT6"/>
<dbReference type="SUPFAM" id="SSF75304">
    <property type="entry name" value="Amidase signature (AS) enzymes"/>
    <property type="match status" value="1"/>
</dbReference>
<accession>F0XMT6</accession>
<dbReference type="PANTHER" id="PTHR11895">
    <property type="entry name" value="TRANSAMIDASE"/>
    <property type="match status" value="1"/>
</dbReference>
<name>F0XMT6_GROCL</name>
<evidence type="ECO:0000313" key="3">
    <source>
        <dbReference type="Proteomes" id="UP000007796"/>
    </source>
</evidence>
<dbReference type="InterPro" id="IPR000120">
    <property type="entry name" value="Amidase"/>
</dbReference>
<reference evidence="2 3" key="1">
    <citation type="journal article" date="2011" name="Proc. Natl. Acad. Sci. U.S.A.">
        <title>Genome and transcriptome analyses of the mountain pine beetle-fungal symbiont Grosmannia clavigera, a lodgepole pine pathogen.</title>
        <authorList>
            <person name="DiGuistini S."/>
            <person name="Wang Y."/>
            <person name="Liao N.Y."/>
            <person name="Taylor G."/>
            <person name="Tanguay P."/>
            <person name="Feau N."/>
            <person name="Henrissat B."/>
            <person name="Chan S.K."/>
            <person name="Hesse-Orce U."/>
            <person name="Alamouti S.M."/>
            <person name="Tsui C.K.M."/>
            <person name="Docking R.T."/>
            <person name="Levasseur A."/>
            <person name="Haridas S."/>
            <person name="Robertson G."/>
            <person name="Birol I."/>
            <person name="Holt R.A."/>
            <person name="Marra M.A."/>
            <person name="Hamelin R.C."/>
            <person name="Hirst M."/>
            <person name="Jones S.J.M."/>
            <person name="Bohlmann J."/>
            <person name="Breuil C."/>
        </authorList>
    </citation>
    <scope>NUCLEOTIDE SEQUENCE [LARGE SCALE GENOMIC DNA]</scope>
    <source>
        <strain evidence="3">kw1407 / UAMH 11150</strain>
    </source>
</reference>
<dbReference type="GeneID" id="25979602"/>
<dbReference type="InterPro" id="IPR023631">
    <property type="entry name" value="Amidase_dom"/>
</dbReference>
<dbReference type="InParanoid" id="F0XMT6"/>
<evidence type="ECO:0000313" key="2">
    <source>
        <dbReference type="EMBL" id="EFX01254.1"/>
    </source>
</evidence>
<gene>
    <name evidence="2" type="ORF">CMQ_6196</name>
</gene>